<sequence>MFSPHCCGIYSLTGALFTSFVYAVLLTQPFFVSGVYDIDVARTSALGSSMAFAALFGACMLLLAYENFRRGHAWERGHRVGGEYEHDEDDDDVDDDRGGLNIDLTYVPKTATSIMRERGGGEGMGDDDDDDDDDALVHDIS</sequence>
<name>A0ABD3SCE5_9STRA</name>
<reference evidence="3 4" key="1">
    <citation type="submission" date="2024-10" db="EMBL/GenBank/DDBJ databases">
        <title>Updated reference genomes for cyclostephanoid diatoms.</title>
        <authorList>
            <person name="Roberts W.R."/>
            <person name="Alverson A.J."/>
        </authorList>
    </citation>
    <scope>NUCLEOTIDE SEQUENCE [LARGE SCALE GENOMIC DNA]</scope>
    <source>
        <strain evidence="3 4">AJA228-03</strain>
    </source>
</reference>
<protein>
    <submittedName>
        <fullName evidence="3">Uncharacterized protein</fullName>
    </submittedName>
</protein>
<keyword evidence="2" id="KW-0812">Transmembrane</keyword>
<proteinExistence type="predicted"/>
<accession>A0ABD3SCE5</accession>
<dbReference type="AlphaFoldDB" id="A0ABD3SCE5"/>
<feature type="region of interest" description="Disordered" evidence="1">
    <location>
        <begin position="79"/>
        <end position="100"/>
    </location>
</feature>
<evidence type="ECO:0000313" key="4">
    <source>
        <dbReference type="Proteomes" id="UP001530377"/>
    </source>
</evidence>
<feature type="region of interest" description="Disordered" evidence="1">
    <location>
        <begin position="114"/>
        <end position="141"/>
    </location>
</feature>
<evidence type="ECO:0000313" key="3">
    <source>
        <dbReference type="EMBL" id="KAL3822022.1"/>
    </source>
</evidence>
<keyword evidence="4" id="KW-1185">Reference proteome</keyword>
<organism evidence="3 4">
    <name type="scientific">Cyclostephanos tholiformis</name>
    <dbReference type="NCBI Taxonomy" id="382380"/>
    <lineage>
        <taxon>Eukaryota</taxon>
        <taxon>Sar</taxon>
        <taxon>Stramenopiles</taxon>
        <taxon>Ochrophyta</taxon>
        <taxon>Bacillariophyta</taxon>
        <taxon>Coscinodiscophyceae</taxon>
        <taxon>Thalassiosirophycidae</taxon>
        <taxon>Stephanodiscales</taxon>
        <taxon>Stephanodiscaceae</taxon>
        <taxon>Cyclostephanos</taxon>
    </lineage>
</organism>
<feature type="compositionally biased region" description="Acidic residues" evidence="1">
    <location>
        <begin position="85"/>
        <end position="95"/>
    </location>
</feature>
<dbReference type="Proteomes" id="UP001530377">
    <property type="component" value="Unassembled WGS sequence"/>
</dbReference>
<comment type="caution">
    <text evidence="3">The sequence shown here is derived from an EMBL/GenBank/DDBJ whole genome shotgun (WGS) entry which is preliminary data.</text>
</comment>
<keyword evidence="2" id="KW-1133">Transmembrane helix</keyword>
<feature type="transmembrane region" description="Helical" evidence="2">
    <location>
        <begin position="45"/>
        <end position="65"/>
    </location>
</feature>
<feature type="transmembrane region" description="Helical" evidence="2">
    <location>
        <begin position="7"/>
        <end position="25"/>
    </location>
</feature>
<evidence type="ECO:0000256" key="2">
    <source>
        <dbReference type="SAM" id="Phobius"/>
    </source>
</evidence>
<feature type="compositionally biased region" description="Acidic residues" evidence="1">
    <location>
        <begin position="124"/>
        <end position="134"/>
    </location>
</feature>
<gene>
    <name evidence="3" type="ORF">ACHAXA_003008</name>
</gene>
<keyword evidence="2" id="KW-0472">Membrane</keyword>
<evidence type="ECO:0000256" key="1">
    <source>
        <dbReference type="SAM" id="MobiDB-lite"/>
    </source>
</evidence>
<dbReference type="EMBL" id="JALLPB020000077">
    <property type="protein sequence ID" value="KAL3822022.1"/>
    <property type="molecule type" value="Genomic_DNA"/>
</dbReference>